<dbReference type="Pfam" id="PF20663">
    <property type="entry name" value="COG4_N"/>
    <property type="match status" value="1"/>
</dbReference>
<sequence>MTQTTSNNNNNELDTELSKNLAKYSLLLDKLSTSSQVDKLSIIIENDRTNQQTKLNNFIQESQLSHNKQIRKLELQRTDLTTTLTKYHSILSNLQASNWKGQLINKNIKSIDNERIIIQDTLDFLKDIRTLKNNITLIDSAIKEENYQVAATSIQEITNLPHYEQLINSEFAKKIVPSSTIPEEPSILLDNWCMELTQLFKEQFIAAANENDVDTLTLVFKMFPMVGQDSLGLDLYSKYVCDIIAEESRKILTQKISQSTNTSYYSQALLHLFKIVSTIINDHSKIIATCYGKKFMIHVMENVEKEADLQAGLLLDIFAESRNLDGIVKDIDDWNLRQRKHAQRQKQRTINNSMSDHNEVDNDDGGDDSSMMNFSMNQLVVLVNEFSQILQNWSMYARFFSVRWNEFSDLEPANILIAPTPISNSKFIKKLNEEQFLSNFEKLTMYYLQKSFSNSISIEELPKLNDLIELPTFVHKEESLYPITSVLEDLSLLIRKNLISNVNTGQFELFQSFIDQLSTFIQNEYLVKFMQVRLKMLQPKLSGSIGLKKYVPKIDSTSPLPSRTVSPMNTNASSSINAHGVPNLKLSSLSKFDFRGAAASALTNIQSNLQTGFIEEAITTNVESAIFLHHYLIYINSLYVSKLLFHKLLIEELIEENPKLLSDNFPFKENSKTLITKLQSCESLIDKQTDKLIKWSIKYMFQNIFLSKIRVLLNQLFINGDNNENFYIAGMDNYEDLTKINEFVRKWQHLIIPYQNVLFDKGINELLTLVVEFIVNLLEKRFDSLQVNELGATKLDRELSLFIGTVCGLNYKLRERFTRLTQIVLLLGFDDDDFDVETQDVKEDISTGIDWVLSPQERIEARKLKIDRRN</sequence>
<keyword evidence="4" id="KW-0813">Transport</keyword>
<dbReference type="PANTHER" id="PTHR24016">
    <property type="entry name" value="CONSERVED OLIGOMERIC GOLGI COMPLEX SUBUNIT 4"/>
    <property type="match status" value="1"/>
</dbReference>
<dbReference type="InterPro" id="IPR048682">
    <property type="entry name" value="COG4"/>
</dbReference>
<dbReference type="Pfam" id="PF20662">
    <property type="entry name" value="COG4_C"/>
    <property type="match status" value="1"/>
</dbReference>
<evidence type="ECO:0000256" key="4">
    <source>
        <dbReference type="ARBA" id="ARBA00022448"/>
    </source>
</evidence>
<dbReference type="OMA" id="DINEWEH"/>
<evidence type="ECO:0000256" key="3">
    <source>
        <dbReference type="ARBA" id="ARBA00020975"/>
    </source>
</evidence>
<name>G0V8A6_NAUCA</name>
<reference evidence="12" key="1">
    <citation type="journal article" date="2011" name="Proc. Natl. Acad. Sci. U.S.A.">
        <title>Evolutionary erosion of yeast sex chromosomes by mating-type switching accidents.</title>
        <authorList>
            <person name="Gordon J.L."/>
            <person name="Armisen D."/>
            <person name="Proux-Wera E."/>
            <person name="Oheigeartaigh S.S."/>
            <person name="Byrne K.P."/>
            <person name="Wolfe K.H."/>
        </authorList>
    </citation>
    <scope>NUCLEOTIDE SEQUENCE [LARGE SCALE GENOMIC DNA]</scope>
    <source>
        <strain evidence="12">ATCC 76901 / BCRC 22586 / CBS 4309 / NBRC 1992 / NRRL Y-12630</strain>
    </source>
</reference>
<dbReference type="GO" id="GO:0017119">
    <property type="term" value="C:Golgi transport complex"/>
    <property type="evidence" value="ECO:0007669"/>
    <property type="project" value="EnsemblFungi"/>
</dbReference>
<dbReference type="GO" id="GO:0032258">
    <property type="term" value="P:cytoplasm to vacuole targeting by the Cvt pathway"/>
    <property type="evidence" value="ECO:0007669"/>
    <property type="project" value="EnsemblFungi"/>
</dbReference>
<evidence type="ECO:0000313" key="11">
    <source>
        <dbReference type="EMBL" id="CCC67704.1"/>
    </source>
</evidence>
<accession>G0V8A6</accession>
<keyword evidence="12" id="KW-1185">Reference proteome</keyword>
<dbReference type="SMART" id="SM00762">
    <property type="entry name" value="Cog4"/>
    <property type="match status" value="1"/>
</dbReference>
<evidence type="ECO:0000256" key="7">
    <source>
        <dbReference type="ARBA" id="ARBA00023136"/>
    </source>
</evidence>
<evidence type="ECO:0000256" key="6">
    <source>
        <dbReference type="ARBA" id="ARBA00023034"/>
    </source>
</evidence>
<dbReference type="AlphaFoldDB" id="G0V8A6"/>
<dbReference type="Pfam" id="PF08318">
    <property type="entry name" value="COG4_m"/>
    <property type="match status" value="1"/>
</dbReference>
<comment type="subcellular location">
    <subcellularLocation>
        <location evidence="1">Golgi apparatus membrane</location>
        <topology evidence="1">Peripheral membrane protein</topology>
    </subcellularLocation>
</comment>
<evidence type="ECO:0000259" key="10">
    <source>
        <dbReference type="SMART" id="SM00762"/>
    </source>
</evidence>
<dbReference type="eggNOG" id="KOG0412">
    <property type="taxonomic scope" value="Eukaryota"/>
</dbReference>
<feature type="domain" description="COG4 transport protein middle alpha-helical bundle" evidence="10">
    <location>
        <begin position="189"/>
        <end position="535"/>
    </location>
</feature>
<dbReference type="InParanoid" id="G0V8A6"/>
<keyword evidence="6" id="KW-0333">Golgi apparatus</keyword>
<dbReference type="GO" id="GO:0000301">
    <property type="term" value="P:retrograde transport, vesicle recycling within Golgi"/>
    <property type="evidence" value="ECO:0007669"/>
    <property type="project" value="EnsemblFungi"/>
</dbReference>
<organism evidence="11 12">
    <name type="scientific">Naumovozyma castellii</name>
    <name type="common">Yeast</name>
    <name type="synonym">Saccharomyces castellii</name>
    <dbReference type="NCBI Taxonomy" id="27288"/>
    <lineage>
        <taxon>Eukaryota</taxon>
        <taxon>Fungi</taxon>
        <taxon>Dikarya</taxon>
        <taxon>Ascomycota</taxon>
        <taxon>Saccharomycotina</taxon>
        <taxon>Saccharomycetes</taxon>
        <taxon>Saccharomycetales</taxon>
        <taxon>Saccharomycetaceae</taxon>
        <taxon>Naumovozyma</taxon>
    </lineage>
</organism>
<evidence type="ECO:0000256" key="9">
    <source>
        <dbReference type="SAM" id="MobiDB-lite"/>
    </source>
</evidence>
<dbReference type="GeneID" id="96901183"/>
<dbReference type="InterPro" id="IPR048684">
    <property type="entry name" value="COG4_C"/>
</dbReference>
<comment type="similarity">
    <text evidence="2">Belongs to the COG4 family.</text>
</comment>
<dbReference type="GO" id="GO:0000425">
    <property type="term" value="P:pexophagy"/>
    <property type="evidence" value="ECO:0007669"/>
    <property type="project" value="EnsemblFungi"/>
</dbReference>
<dbReference type="KEGG" id="ncs:NCAS_0A11460"/>
<dbReference type="InterPro" id="IPR048680">
    <property type="entry name" value="COG4_N"/>
</dbReference>
<dbReference type="STRING" id="1064592.G0V8A6"/>
<dbReference type="Proteomes" id="UP000001640">
    <property type="component" value="Chromosome 1"/>
</dbReference>
<feature type="region of interest" description="Disordered" evidence="9">
    <location>
        <begin position="342"/>
        <end position="367"/>
    </location>
</feature>
<proteinExistence type="inferred from homology"/>
<dbReference type="InterPro" id="IPR013167">
    <property type="entry name" value="COG4_M"/>
</dbReference>
<keyword evidence="7" id="KW-0472">Membrane</keyword>
<dbReference type="EMBL" id="HE576752">
    <property type="protein sequence ID" value="CCC67704.1"/>
    <property type="molecule type" value="Genomic_DNA"/>
</dbReference>
<evidence type="ECO:0000256" key="2">
    <source>
        <dbReference type="ARBA" id="ARBA00009215"/>
    </source>
</evidence>
<evidence type="ECO:0000256" key="8">
    <source>
        <dbReference type="ARBA" id="ARBA00031340"/>
    </source>
</evidence>
<dbReference type="GO" id="GO:0000139">
    <property type="term" value="C:Golgi membrane"/>
    <property type="evidence" value="ECO:0007669"/>
    <property type="project" value="UniProtKB-SubCell"/>
</dbReference>
<keyword evidence="5" id="KW-0653">Protein transport</keyword>
<dbReference type="FunCoup" id="G0V8A6">
    <property type="interactions" value="868"/>
</dbReference>
<evidence type="ECO:0000256" key="5">
    <source>
        <dbReference type="ARBA" id="ARBA00022927"/>
    </source>
</evidence>
<dbReference type="PANTHER" id="PTHR24016:SF0">
    <property type="entry name" value="CONSERVED OLIGOMERIC GOLGI COMPLEX SUBUNIT 4"/>
    <property type="match status" value="1"/>
</dbReference>
<evidence type="ECO:0000313" key="12">
    <source>
        <dbReference type="Proteomes" id="UP000001640"/>
    </source>
</evidence>
<dbReference type="RefSeq" id="XP_003674085.1">
    <property type="nucleotide sequence ID" value="XM_003674037.1"/>
</dbReference>
<dbReference type="HOGENOM" id="CLU_014853_3_0_1"/>
<reference key="2">
    <citation type="submission" date="2011-08" db="EMBL/GenBank/DDBJ databases">
        <title>Genome sequence of Naumovozyma castellii.</title>
        <authorList>
            <person name="Gordon J.L."/>
            <person name="Armisen D."/>
            <person name="Proux-Wera E."/>
            <person name="OhEigeartaigh S.S."/>
            <person name="Byrne K.P."/>
            <person name="Wolfe K.H."/>
        </authorList>
    </citation>
    <scope>NUCLEOTIDE SEQUENCE</scope>
    <source>
        <strain>Type strain:CBS 4309</strain>
    </source>
</reference>
<gene>
    <name evidence="11" type="primary">NCAS0A11460</name>
    <name evidence="11" type="ordered locus">NCAS_0A11460</name>
</gene>
<evidence type="ECO:0000256" key="1">
    <source>
        <dbReference type="ARBA" id="ARBA00004395"/>
    </source>
</evidence>
<dbReference type="OrthoDB" id="47059at2759"/>
<protein>
    <recommendedName>
        <fullName evidence="3">Conserved oligomeric Golgi complex subunit 4</fullName>
    </recommendedName>
    <alternativeName>
        <fullName evidence="8">Component of oligomeric Golgi complex 4</fullName>
    </alternativeName>
</protein>
<dbReference type="Gene3D" id="1.20.58.1970">
    <property type="match status" value="1"/>
</dbReference>